<proteinExistence type="predicted"/>
<dbReference type="EMBL" id="MU003511">
    <property type="protein sequence ID" value="KAF2469525.1"/>
    <property type="molecule type" value="Genomic_DNA"/>
</dbReference>
<protein>
    <submittedName>
        <fullName evidence="1">Uncharacterized protein</fullName>
    </submittedName>
</protein>
<organism evidence="1 2">
    <name type="scientific">Lindgomyces ingoldianus</name>
    <dbReference type="NCBI Taxonomy" id="673940"/>
    <lineage>
        <taxon>Eukaryota</taxon>
        <taxon>Fungi</taxon>
        <taxon>Dikarya</taxon>
        <taxon>Ascomycota</taxon>
        <taxon>Pezizomycotina</taxon>
        <taxon>Dothideomycetes</taxon>
        <taxon>Pleosporomycetidae</taxon>
        <taxon>Pleosporales</taxon>
        <taxon>Lindgomycetaceae</taxon>
        <taxon>Lindgomyces</taxon>
    </lineage>
</organism>
<dbReference type="Proteomes" id="UP000799755">
    <property type="component" value="Unassembled WGS sequence"/>
</dbReference>
<name>A0ACB6QSM7_9PLEO</name>
<evidence type="ECO:0000313" key="2">
    <source>
        <dbReference type="Proteomes" id="UP000799755"/>
    </source>
</evidence>
<accession>A0ACB6QSM7</accession>
<gene>
    <name evidence="1" type="ORF">BDR25DRAFT_315148</name>
</gene>
<keyword evidence="2" id="KW-1185">Reference proteome</keyword>
<evidence type="ECO:0000313" key="1">
    <source>
        <dbReference type="EMBL" id="KAF2469525.1"/>
    </source>
</evidence>
<reference evidence="1" key="1">
    <citation type="journal article" date="2020" name="Stud. Mycol.">
        <title>101 Dothideomycetes genomes: a test case for predicting lifestyles and emergence of pathogens.</title>
        <authorList>
            <person name="Haridas S."/>
            <person name="Albert R."/>
            <person name="Binder M."/>
            <person name="Bloem J."/>
            <person name="Labutti K."/>
            <person name="Salamov A."/>
            <person name="Andreopoulos B."/>
            <person name="Baker S."/>
            <person name="Barry K."/>
            <person name="Bills G."/>
            <person name="Bluhm B."/>
            <person name="Cannon C."/>
            <person name="Castanera R."/>
            <person name="Culley D."/>
            <person name="Daum C."/>
            <person name="Ezra D."/>
            <person name="Gonzalez J."/>
            <person name="Henrissat B."/>
            <person name="Kuo A."/>
            <person name="Liang C."/>
            <person name="Lipzen A."/>
            <person name="Lutzoni F."/>
            <person name="Magnuson J."/>
            <person name="Mondo S."/>
            <person name="Nolan M."/>
            <person name="Ohm R."/>
            <person name="Pangilinan J."/>
            <person name="Park H.-J."/>
            <person name="Ramirez L."/>
            <person name="Alfaro M."/>
            <person name="Sun H."/>
            <person name="Tritt A."/>
            <person name="Yoshinaga Y."/>
            <person name="Zwiers L.-H."/>
            <person name="Turgeon B."/>
            <person name="Goodwin S."/>
            <person name="Spatafora J."/>
            <person name="Crous P."/>
            <person name="Grigoriev I."/>
        </authorList>
    </citation>
    <scope>NUCLEOTIDE SEQUENCE</scope>
    <source>
        <strain evidence="1">ATCC 200398</strain>
    </source>
</reference>
<sequence>MTPPQLMQDVLLGTMPRRSMQAREAIVLEPWDVTGKMVVYSGAGYCKLALRFLSSSLRFSAYNGSDIVGILSQANLDRVRQCRTVPEGSGPIPEEIAAVNKIIYTIENVFVNVFQCVPVRKFWGPQTQGHCIFYGPFLAVNKSANSLIDFVLVIQAVIMLWSIQTDKKTKWRLLIVFTIGGLAGVIGFVKIGTGLAACVVVGNQYILGVWASV</sequence>
<comment type="caution">
    <text evidence="1">The sequence shown here is derived from an EMBL/GenBank/DDBJ whole genome shotgun (WGS) entry which is preliminary data.</text>
</comment>